<reference evidence="1 2" key="1">
    <citation type="submission" date="2018-09" db="EMBL/GenBank/DDBJ databases">
        <title>The draft genome of Acinetobacter spp. strains.</title>
        <authorList>
            <person name="Qin J."/>
            <person name="Feng Y."/>
            <person name="Zong Z."/>
        </authorList>
    </citation>
    <scope>NUCLEOTIDE SEQUENCE [LARGE SCALE GENOMIC DNA]</scope>
    <source>
        <strain evidence="1 2">WCHAc060115</strain>
    </source>
</reference>
<dbReference type="InterPro" id="IPR045748">
    <property type="entry name" value="DcaP"/>
</dbReference>
<dbReference type="SUPFAM" id="SSF56935">
    <property type="entry name" value="Porins"/>
    <property type="match status" value="1"/>
</dbReference>
<dbReference type="EMBL" id="RAXT01000036">
    <property type="protein sequence ID" value="RKG36710.1"/>
    <property type="molecule type" value="Genomic_DNA"/>
</dbReference>
<name>A0A3A8F108_9GAMM</name>
<evidence type="ECO:0000313" key="1">
    <source>
        <dbReference type="EMBL" id="RKG36710.1"/>
    </source>
</evidence>
<dbReference type="Proteomes" id="UP000280405">
    <property type="component" value="Unassembled WGS sequence"/>
</dbReference>
<proteinExistence type="predicted"/>
<accession>A0A3A8F108</accession>
<keyword evidence="2" id="KW-1185">Reference proteome</keyword>
<comment type="caution">
    <text evidence="1">The sequence shown here is derived from an EMBL/GenBank/DDBJ whole genome shotgun (WGS) entry which is preliminary data.</text>
</comment>
<dbReference type="OrthoDB" id="190887at2"/>
<dbReference type="RefSeq" id="WP_120384755.1">
    <property type="nucleotide sequence ID" value="NZ_RAXT01000036.1"/>
</dbReference>
<evidence type="ECO:0000313" key="2">
    <source>
        <dbReference type="Proteomes" id="UP000280405"/>
    </source>
</evidence>
<dbReference type="InterPro" id="IPR023614">
    <property type="entry name" value="Porin_dom_sf"/>
</dbReference>
<dbReference type="AlphaFoldDB" id="A0A3A8F108"/>
<dbReference type="Pfam" id="PF19577">
    <property type="entry name" value="DcaP"/>
    <property type="match status" value="1"/>
</dbReference>
<sequence length="416" mass="47074">MKLNSPKMVLIASLTTITTFTHANPNSEIEQLRAEVNELRQMLQAQQVKLVNNLNITSAAETGTSKPIEKNTQTISKWQTKSGTHVELYGFVRADVAYQIEGAKDMFNRINSVVLEGDPSKKATEDRLDTTVNATRIGLDFTTPLAEQILKGKIEIDFRGGQNKDSARLRHVYLNYNDWLIGQTTSNFLSTETAPEMLDSNTALGGGTTRNPMVRYSQSINPFTYYLSLEKGNEENRLPLLAGKVKHEFATGKGVMTIRGLLQDVRLRSENDETELGWGAAVGLRYKITPSLLFNMNYSHVSGDNKLLLASSDNRRYIQKDDGIELIDFDAFQMGLTYQFNQKLRSTLGYGALVYDDKDYITKDANEKLQQGWVNMMFKPNKPLTFGMEYVYGERNTVNDRIGKDNRIEMMAKYEF</sequence>
<protein>
    <submittedName>
        <fullName evidence="1">DcaP-like protein</fullName>
    </submittedName>
</protein>
<organism evidence="1 2">
    <name type="scientific">Acinetobacter rongchengensis</name>
    <dbReference type="NCBI Taxonomy" id="2419601"/>
    <lineage>
        <taxon>Bacteria</taxon>
        <taxon>Pseudomonadati</taxon>
        <taxon>Pseudomonadota</taxon>
        <taxon>Gammaproteobacteria</taxon>
        <taxon>Moraxellales</taxon>
        <taxon>Moraxellaceae</taxon>
        <taxon>Acinetobacter</taxon>
    </lineage>
</organism>
<gene>
    <name evidence="1" type="ORF">D7V20_13740</name>
</gene>
<dbReference type="Gene3D" id="2.40.160.10">
    <property type="entry name" value="Porin"/>
    <property type="match status" value="1"/>
</dbReference>